<keyword evidence="3" id="KW-1185">Reference proteome</keyword>
<gene>
    <name evidence="2" type="ORF">BROFUL_01774</name>
</gene>
<protein>
    <submittedName>
        <fullName evidence="2">Cytochrome b6</fullName>
    </submittedName>
</protein>
<organism evidence="2 3">
    <name type="scientific">Candidatus Brocadia fulgida</name>
    <dbReference type="NCBI Taxonomy" id="380242"/>
    <lineage>
        <taxon>Bacteria</taxon>
        <taxon>Pseudomonadati</taxon>
        <taxon>Planctomycetota</taxon>
        <taxon>Candidatus Brocadiia</taxon>
        <taxon>Candidatus Brocadiales</taxon>
        <taxon>Candidatus Brocadiaceae</taxon>
        <taxon>Candidatus Brocadia</taxon>
    </lineage>
</organism>
<dbReference type="InterPro" id="IPR003033">
    <property type="entry name" value="SCP2_sterol-bd_dom"/>
</dbReference>
<dbReference type="PANTHER" id="PTHR10094:SF25">
    <property type="entry name" value="SCP2 STEROL-BINDING DOMAIN-CONTAINING PROTEIN 1"/>
    <property type="match status" value="1"/>
</dbReference>
<dbReference type="SUPFAM" id="SSF55718">
    <property type="entry name" value="SCP-like"/>
    <property type="match status" value="1"/>
</dbReference>
<name>A0A0M2UYE9_9BACT</name>
<dbReference type="InterPro" id="IPR036527">
    <property type="entry name" value="SCP2_sterol-bd_dom_sf"/>
</dbReference>
<dbReference type="PANTHER" id="PTHR10094">
    <property type="entry name" value="STEROL CARRIER PROTEIN 2 SCP-2 FAMILY PROTEIN"/>
    <property type="match status" value="1"/>
</dbReference>
<reference evidence="2 3" key="1">
    <citation type="journal article" date="2013" name="BMC Microbiol.">
        <title>Identification of the type II cytochrome c maturation pathway in anammox bacteria by comparative genomics.</title>
        <authorList>
            <person name="Ferousi C."/>
            <person name="Speth D.R."/>
            <person name="Reimann J."/>
            <person name="Op den Camp H.J."/>
            <person name="Allen J.W."/>
            <person name="Keltjens J.T."/>
            <person name="Jetten M.S."/>
        </authorList>
    </citation>
    <scope>NUCLEOTIDE SEQUENCE [LARGE SCALE GENOMIC DNA]</scope>
    <source>
        <strain evidence="2">RU1</strain>
    </source>
</reference>
<dbReference type="AlphaFoldDB" id="A0A0M2UYE9"/>
<comment type="caution">
    <text evidence="2">The sequence shown here is derived from an EMBL/GenBank/DDBJ whole genome shotgun (WGS) entry which is preliminary data.</text>
</comment>
<accession>A0A0M2UYE9</accession>
<evidence type="ECO:0000259" key="1">
    <source>
        <dbReference type="Pfam" id="PF02036"/>
    </source>
</evidence>
<dbReference type="Pfam" id="PF02036">
    <property type="entry name" value="SCP2"/>
    <property type="match status" value="1"/>
</dbReference>
<proteinExistence type="predicted"/>
<dbReference type="Gene3D" id="3.30.1050.10">
    <property type="entry name" value="SCP2 sterol-binding domain"/>
    <property type="match status" value="1"/>
</dbReference>
<dbReference type="EMBL" id="LAQJ01000185">
    <property type="protein sequence ID" value="KKO19514.1"/>
    <property type="molecule type" value="Genomic_DNA"/>
</dbReference>
<evidence type="ECO:0000313" key="2">
    <source>
        <dbReference type="EMBL" id="KKO19514.1"/>
    </source>
</evidence>
<evidence type="ECO:0000313" key="3">
    <source>
        <dbReference type="Proteomes" id="UP000034954"/>
    </source>
</evidence>
<dbReference type="Proteomes" id="UP000034954">
    <property type="component" value="Unassembled WGS sequence"/>
</dbReference>
<dbReference type="GO" id="GO:0005829">
    <property type="term" value="C:cytosol"/>
    <property type="evidence" value="ECO:0007669"/>
    <property type="project" value="TreeGrafter"/>
</dbReference>
<sequence length="121" mass="13735">MNKRPEIPENITHAEYFNRLLKDRVNHAPISKISGLDAVIQFEITDGENGIWCVVVENGFVTEVTKETLVKPTCAFILDSNTFLSILRREITPQKAFFQGKVAIKGNMLLALRMNILVNYL</sequence>
<feature type="domain" description="SCP2" evidence="1">
    <location>
        <begin position="17"/>
        <end position="115"/>
    </location>
</feature>